<reference evidence="8 9" key="1">
    <citation type="submission" date="2016-12" db="EMBL/GenBank/DDBJ databases">
        <title>Isolation and genomic insights into novel planktonic Zetaproteobacteria from stratified waters of the Chesapeake Bay.</title>
        <authorList>
            <person name="McAllister S.M."/>
            <person name="Kato S."/>
            <person name="Chan C.S."/>
            <person name="Chiu B.K."/>
            <person name="Field E.K."/>
        </authorList>
    </citation>
    <scope>NUCLEOTIDE SEQUENCE [LARGE SCALE GENOMIC DNA]</scope>
    <source>
        <strain evidence="8 9">CP-5</strain>
    </source>
</reference>
<feature type="transmembrane region" description="Helical" evidence="6">
    <location>
        <begin position="119"/>
        <end position="138"/>
    </location>
</feature>
<dbReference type="Pfam" id="PF01292">
    <property type="entry name" value="Ni_hydr_CYTB"/>
    <property type="match status" value="1"/>
</dbReference>
<dbReference type="GO" id="GO:0005886">
    <property type="term" value="C:plasma membrane"/>
    <property type="evidence" value="ECO:0007669"/>
    <property type="project" value="UniProtKB-SubCell"/>
</dbReference>
<evidence type="ECO:0000256" key="3">
    <source>
        <dbReference type="ARBA" id="ARBA00022692"/>
    </source>
</evidence>
<evidence type="ECO:0000256" key="4">
    <source>
        <dbReference type="ARBA" id="ARBA00022989"/>
    </source>
</evidence>
<dbReference type="InterPro" id="IPR016174">
    <property type="entry name" value="Di-haem_cyt_TM"/>
</dbReference>
<keyword evidence="5 6" id="KW-0472">Membrane</keyword>
<dbReference type="EMBL" id="CP018799">
    <property type="protein sequence ID" value="ATX80089.1"/>
    <property type="molecule type" value="Genomic_DNA"/>
</dbReference>
<keyword evidence="2" id="KW-1003">Cell membrane</keyword>
<protein>
    <submittedName>
        <fullName evidence="8">Ni,Fe-hydrogenase I cytochrome b subunit</fullName>
    </submittedName>
</protein>
<evidence type="ECO:0000256" key="1">
    <source>
        <dbReference type="ARBA" id="ARBA00004651"/>
    </source>
</evidence>
<evidence type="ECO:0000259" key="7">
    <source>
        <dbReference type="Pfam" id="PF01292"/>
    </source>
</evidence>
<dbReference type="Proteomes" id="UP000231701">
    <property type="component" value="Chromosome"/>
</dbReference>
<keyword evidence="4 6" id="KW-1133">Transmembrane helix</keyword>
<feature type="transmembrane region" description="Helical" evidence="6">
    <location>
        <begin position="158"/>
        <end position="176"/>
    </location>
</feature>
<dbReference type="GO" id="GO:0020037">
    <property type="term" value="F:heme binding"/>
    <property type="evidence" value="ECO:0007669"/>
    <property type="project" value="TreeGrafter"/>
</dbReference>
<dbReference type="InterPro" id="IPR051542">
    <property type="entry name" value="Hydrogenase_cytochrome"/>
</dbReference>
<comment type="subcellular location">
    <subcellularLocation>
        <location evidence="1">Cell membrane</location>
        <topology evidence="1">Multi-pass membrane protein</topology>
    </subcellularLocation>
</comment>
<evidence type="ECO:0000256" key="6">
    <source>
        <dbReference type="SAM" id="Phobius"/>
    </source>
</evidence>
<dbReference type="AlphaFoldDB" id="A0A2K8L1J5"/>
<keyword evidence="3 6" id="KW-0812">Transmembrane</keyword>
<feature type="domain" description="Cytochrome b561 bacterial/Ni-hydrogenase" evidence="7">
    <location>
        <begin position="3"/>
        <end position="190"/>
    </location>
</feature>
<feature type="transmembrane region" description="Helical" evidence="6">
    <location>
        <begin position="40"/>
        <end position="65"/>
    </location>
</feature>
<proteinExistence type="predicted"/>
<keyword evidence="9" id="KW-1185">Reference proteome</keyword>
<name>A0A2K8L1J5_MARES</name>
<gene>
    <name evidence="8" type="ORF">Ga0123461_1676</name>
</gene>
<evidence type="ECO:0000256" key="5">
    <source>
        <dbReference type="ARBA" id="ARBA00023136"/>
    </source>
</evidence>
<dbReference type="InterPro" id="IPR011577">
    <property type="entry name" value="Cyt_b561_bac/Ni-Hgenase"/>
</dbReference>
<dbReference type="Gene3D" id="1.20.950.20">
    <property type="entry name" value="Transmembrane di-heme cytochromes, Chain C"/>
    <property type="match status" value="1"/>
</dbReference>
<evidence type="ECO:0000313" key="9">
    <source>
        <dbReference type="Proteomes" id="UP000231701"/>
    </source>
</evidence>
<dbReference type="PANTHER" id="PTHR30485">
    <property type="entry name" value="NI/FE-HYDROGENASE 1 B-TYPE CYTOCHROME SUBUNIT"/>
    <property type="match status" value="1"/>
</dbReference>
<evidence type="ECO:0000313" key="8">
    <source>
        <dbReference type="EMBL" id="ATX80089.1"/>
    </source>
</evidence>
<accession>A0A2K8L1J5</accession>
<evidence type="ECO:0000256" key="2">
    <source>
        <dbReference type="ARBA" id="ARBA00022475"/>
    </source>
</evidence>
<dbReference type="PANTHER" id="PTHR30485:SF0">
    <property type="entry name" value="NI_FE-HYDROGENASE 1 B-TYPE CYTOCHROME SUBUNIT-RELATED"/>
    <property type="match status" value="1"/>
</dbReference>
<dbReference type="KEGG" id="maes:Ga0123461_1676"/>
<dbReference type="GO" id="GO:0009055">
    <property type="term" value="F:electron transfer activity"/>
    <property type="evidence" value="ECO:0007669"/>
    <property type="project" value="InterPro"/>
</dbReference>
<sequence>MKHEKSIRIIHLLLMFTVLGQLLTEQFMKVPKPGEQFEAFALFLFSIHQLIGFAVMIIAITYLMVVMDNLAHRNRLFPWLDGTLRASLISEAKRDIPGWFKGNLPPPDQAHLIAGTVHGLGLMLATGMGMTGVIIYLGMKHDGSMGAGIHTLREIHELLGTVMWIFVIGHILMAIMHQTKGHRVLQDMFTSSRE</sequence>
<organism evidence="8 9">
    <name type="scientific">Mariprofundus aestuarium</name>
    <dbReference type="NCBI Taxonomy" id="1921086"/>
    <lineage>
        <taxon>Bacteria</taxon>
        <taxon>Pseudomonadati</taxon>
        <taxon>Pseudomonadota</taxon>
        <taxon>Candidatius Mariprofundia</taxon>
        <taxon>Mariprofundales</taxon>
        <taxon>Mariprofundaceae</taxon>
        <taxon>Mariprofundus</taxon>
    </lineage>
</organism>
<dbReference type="SUPFAM" id="SSF81342">
    <property type="entry name" value="Transmembrane di-heme cytochromes"/>
    <property type="match status" value="1"/>
</dbReference>
<dbReference type="GO" id="GO:0022904">
    <property type="term" value="P:respiratory electron transport chain"/>
    <property type="evidence" value="ECO:0007669"/>
    <property type="project" value="InterPro"/>
</dbReference>